<protein>
    <submittedName>
        <fullName evidence="1">Uncharacterized protein</fullName>
    </submittedName>
</protein>
<dbReference type="STRING" id="1618364.UX86_C0045G0003"/>
<dbReference type="EMBL" id="LCNU01000045">
    <property type="protein sequence ID" value="KKU62623.1"/>
    <property type="molecule type" value="Genomic_DNA"/>
</dbReference>
<dbReference type="AlphaFoldDB" id="A0A0G1U8W6"/>
<name>A0A0G1U8W6_9BACT</name>
<organism evidence="1 2">
    <name type="scientific">Candidatus Amesbacteria bacterium GW2011_GWC1_47_15</name>
    <dbReference type="NCBI Taxonomy" id="1618364"/>
    <lineage>
        <taxon>Bacteria</taxon>
        <taxon>Candidatus Amesiibacteriota</taxon>
    </lineage>
</organism>
<comment type="caution">
    <text evidence="1">The sequence shown here is derived from an EMBL/GenBank/DDBJ whole genome shotgun (WGS) entry which is preliminary data.</text>
</comment>
<reference evidence="1 2" key="1">
    <citation type="journal article" date="2015" name="Nature">
        <title>rRNA introns, odd ribosomes, and small enigmatic genomes across a large radiation of phyla.</title>
        <authorList>
            <person name="Brown C.T."/>
            <person name="Hug L.A."/>
            <person name="Thomas B.C."/>
            <person name="Sharon I."/>
            <person name="Castelle C.J."/>
            <person name="Singh A."/>
            <person name="Wilkins M.J."/>
            <person name="Williams K.H."/>
            <person name="Banfield J.F."/>
        </authorList>
    </citation>
    <scope>NUCLEOTIDE SEQUENCE [LARGE SCALE GENOMIC DNA]</scope>
</reference>
<proteinExistence type="predicted"/>
<accession>A0A0G1U8W6</accession>
<dbReference type="Proteomes" id="UP000034502">
    <property type="component" value="Unassembled WGS sequence"/>
</dbReference>
<gene>
    <name evidence="1" type="ORF">UX86_C0045G0003</name>
</gene>
<evidence type="ECO:0000313" key="1">
    <source>
        <dbReference type="EMBL" id="KKU62623.1"/>
    </source>
</evidence>
<evidence type="ECO:0000313" key="2">
    <source>
        <dbReference type="Proteomes" id="UP000034502"/>
    </source>
</evidence>
<sequence>MSLIEIDYKEPKFHGWTIVELVDEQTRGITRFLKPGDHLLELKLKALGAMGMHSLFSGDIRPEDLCGCSLKNPDGMKALASGLLPVDGSNQVHNVTVYLSGICRVLAGDDPGLTRAVSAILSS</sequence>